<proteinExistence type="predicted"/>
<sequence>MEAVPHALDEDFLFAPFPPTALPRPLSPVRPRGPKAEAGWLDSSLDLQRGLTVQELPLPADDPAWRLWFAPERDRSRS</sequence>
<comment type="caution">
    <text evidence="1">The sequence shown here is derived from an EMBL/GenBank/DDBJ whole genome shotgun (WGS) entry which is preliminary data.</text>
</comment>
<keyword evidence="2" id="KW-1185">Reference proteome</keyword>
<name>A0ABT1BSS9_9BURK</name>
<evidence type="ECO:0000313" key="2">
    <source>
        <dbReference type="Proteomes" id="UP001204851"/>
    </source>
</evidence>
<dbReference type="Proteomes" id="UP001204851">
    <property type="component" value="Unassembled WGS sequence"/>
</dbReference>
<dbReference type="EMBL" id="JAMXMC010000011">
    <property type="protein sequence ID" value="MCO5978596.1"/>
    <property type="molecule type" value="Genomic_DNA"/>
</dbReference>
<dbReference type="RefSeq" id="WP_252771278.1">
    <property type="nucleotide sequence ID" value="NZ_JAMXMC010000011.1"/>
</dbReference>
<gene>
    <name evidence="1" type="ORF">M0L44_18015</name>
</gene>
<reference evidence="1 2" key="1">
    <citation type="submission" date="2022-06" db="EMBL/GenBank/DDBJ databases">
        <title>Ideonella sp. NS12-5 Genome sequencing and assembly.</title>
        <authorList>
            <person name="Jung Y."/>
        </authorList>
    </citation>
    <scope>NUCLEOTIDE SEQUENCE [LARGE SCALE GENOMIC DNA]</scope>
    <source>
        <strain evidence="1 2">NS12-5</strain>
    </source>
</reference>
<protein>
    <submittedName>
        <fullName evidence="1">Uncharacterized protein</fullName>
    </submittedName>
</protein>
<accession>A0ABT1BSS9</accession>
<evidence type="ECO:0000313" key="1">
    <source>
        <dbReference type="EMBL" id="MCO5978596.1"/>
    </source>
</evidence>
<organism evidence="1 2">
    <name type="scientific">Ideonella oryzae</name>
    <dbReference type="NCBI Taxonomy" id="2937441"/>
    <lineage>
        <taxon>Bacteria</taxon>
        <taxon>Pseudomonadati</taxon>
        <taxon>Pseudomonadota</taxon>
        <taxon>Betaproteobacteria</taxon>
        <taxon>Burkholderiales</taxon>
        <taxon>Sphaerotilaceae</taxon>
        <taxon>Ideonella</taxon>
    </lineage>
</organism>